<keyword evidence="9" id="KW-0812">Transmembrane</keyword>
<keyword evidence="7" id="KW-0503">Monooxygenase</keyword>
<evidence type="ECO:0000256" key="9">
    <source>
        <dbReference type="SAM" id="Phobius"/>
    </source>
</evidence>
<name>A0AA38FXA5_TAXCH</name>
<dbReference type="OMA" id="DGNREAY"/>
<keyword evidence="9" id="KW-0472">Membrane</keyword>
<proteinExistence type="inferred from homology"/>
<keyword evidence="3" id="KW-0349">Heme</keyword>
<organism evidence="10 11">
    <name type="scientific">Taxus chinensis</name>
    <name type="common">Chinese yew</name>
    <name type="synonym">Taxus wallichiana var. chinensis</name>
    <dbReference type="NCBI Taxonomy" id="29808"/>
    <lineage>
        <taxon>Eukaryota</taxon>
        <taxon>Viridiplantae</taxon>
        <taxon>Streptophyta</taxon>
        <taxon>Embryophyta</taxon>
        <taxon>Tracheophyta</taxon>
        <taxon>Spermatophyta</taxon>
        <taxon>Pinopsida</taxon>
        <taxon>Pinidae</taxon>
        <taxon>Conifers II</taxon>
        <taxon>Cupressales</taxon>
        <taxon>Taxaceae</taxon>
        <taxon>Taxus</taxon>
    </lineage>
</organism>
<comment type="caution">
    <text evidence="10">The sequence shown here is derived from an EMBL/GenBank/DDBJ whole genome shotgun (WGS) entry which is preliminary data.</text>
</comment>
<evidence type="ECO:0000313" key="11">
    <source>
        <dbReference type="Proteomes" id="UP000824469"/>
    </source>
</evidence>
<dbReference type="GO" id="GO:0016705">
    <property type="term" value="F:oxidoreductase activity, acting on paired donors, with incorporation or reduction of molecular oxygen"/>
    <property type="evidence" value="ECO:0007669"/>
    <property type="project" value="InterPro"/>
</dbReference>
<comment type="pathway">
    <text evidence="1">Alkaloid biosynthesis; taxol biosynthesis.</text>
</comment>
<dbReference type="InterPro" id="IPR036396">
    <property type="entry name" value="Cyt_P450_sf"/>
</dbReference>
<dbReference type="PRINTS" id="PR00463">
    <property type="entry name" value="EP450I"/>
</dbReference>
<evidence type="ECO:0000256" key="1">
    <source>
        <dbReference type="ARBA" id="ARBA00005122"/>
    </source>
</evidence>
<keyword evidence="6" id="KW-0408">Iron</keyword>
<sequence>MSGSSTMDLAIPKALMDLHQSSPWFIIVSTAIASVLLLLISKRLRNGRGKKLPPGILGMPVVGETLQFLRAHKAHKSKEWIEQKVAKYGPVFKTSLMGSPTVVLTGQEGNRFLFHFDYNSIITKQPKAVREIVGKTNILELSGDEHKRIRGALMQFLKPEALQKLVGKMESAIKNHFDEFWEGNESVTVWPLMKKLTFQSACDLLLSLKDRNQREELRQNIIIAMKGMWSLPLDLPGMRFNKSLKARSRIIKILSSLLDVRRGELQQGHAFPRQDLLSSLLSMEDGNNNKVLSDEEITDNIIALLIAGHDTTAVLLTHMIRRLALHPDIYQSVLQEQLAILANKQPNEPLTWEDTQKMKYTWRVAQETSRLTPPLFGGFRKAIQDVEFGGYVIPKGWQ</sequence>
<evidence type="ECO:0000256" key="7">
    <source>
        <dbReference type="ARBA" id="ARBA00023033"/>
    </source>
</evidence>
<keyword evidence="8" id="KW-0876">Taxol biosynthesis</keyword>
<keyword evidence="11" id="KW-1185">Reference proteome</keyword>
<feature type="non-terminal residue" evidence="10">
    <location>
        <position position="1"/>
    </location>
</feature>
<evidence type="ECO:0000256" key="2">
    <source>
        <dbReference type="ARBA" id="ARBA00010617"/>
    </source>
</evidence>
<dbReference type="Proteomes" id="UP000824469">
    <property type="component" value="Unassembled WGS sequence"/>
</dbReference>
<evidence type="ECO:0000256" key="3">
    <source>
        <dbReference type="ARBA" id="ARBA00022617"/>
    </source>
</evidence>
<comment type="similarity">
    <text evidence="2">Belongs to the cytochrome P450 family.</text>
</comment>
<dbReference type="Pfam" id="PF00067">
    <property type="entry name" value="p450"/>
    <property type="match status" value="1"/>
</dbReference>
<keyword evidence="4" id="KW-0479">Metal-binding</keyword>
<gene>
    <name evidence="10" type="ORF">KI387_026029</name>
</gene>
<dbReference type="GO" id="GO:0042617">
    <property type="term" value="P:paclitaxel biosynthetic process"/>
    <property type="evidence" value="ECO:0007669"/>
    <property type="project" value="UniProtKB-KW"/>
</dbReference>
<dbReference type="AlphaFoldDB" id="A0AA38FXA5"/>
<keyword evidence="9" id="KW-1133">Transmembrane helix</keyword>
<evidence type="ECO:0000256" key="6">
    <source>
        <dbReference type="ARBA" id="ARBA00023004"/>
    </source>
</evidence>
<evidence type="ECO:0000313" key="10">
    <source>
        <dbReference type="EMBL" id="KAH9310994.1"/>
    </source>
</evidence>
<dbReference type="PANTHER" id="PTHR24286:SF384">
    <property type="entry name" value="P450, PUTATIVE (EUROFUNG)-RELATED"/>
    <property type="match status" value="1"/>
</dbReference>
<protein>
    <recommendedName>
        <fullName evidence="12">Cytochrome P450</fullName>
    </recommendedName>
</protein>
<reference evidence="10 11" key="1">
    <citation type="journal article" date="2021" name="Nat. Plants">
        <title>The Taxus genome provides insights into paclitaxel biosynthesis.</title>
        <authorList>
            <person name="Xiong X."/>
            <person name="Gou J."/>
            <person name="Liao Q."/>
            <person name="Li Y."/>
            <person name="Zhou Q."/>
            <person name="Bi G."/>
            <person name="Li C."/>
            <person name="Du R."/>
            <person name="Wang X."/>
            <person name="Sun T."/>
            <person name="Guo L."/>
            <person name="Liang H."/>
            <person name="Lu P."/>
            <person name="Wu Y."/>
            <person name="Zhang Z."/>
            <person name="Ro D.K."/>
            <person name="Shang Y."/>
            <person name="Huang S."/>
            <person name="Yan J."/>
        </authorList>
    </citation>
    <scope>NUCLEOTIDE SEQUENCE [LARGE SCALE GENOMIC DNA]</scope>
    <source>
        <strain evidence="10">Ta-2019</strain>
    </source>
</reference>
<dbReference type="SUPFAM" id="SSF48264">
    <property type="entry name" value="Cytochrome P450"/>
    <property type="match status" value="1"/>
</dbReference>
<dbReference type="EMBL" id="JAHRHJ020000006">
    <property type="protein sequence ID" value="KAH9310994.1"/>
    <property type="molecule type" value="Genomic_DNA"/>
</dbReference>
<dbReference type="GO" id="GO:0016125">
    <property type="term" value="P:sterol metabolic process"/>
    <property type="evidence" value="ECO:0007669"/>
    <property type="project" value="TreeGrafter"/>
</dbReference>
<dbReference type="InterPro" id="IPR001128">
    <property type="entry name" value="Cyt_P450"/>
</dbReference>
<dbReference type="InterPro" id="IPR002401">
    <property type="entry name" value="Cyt_P450_E_grp-I"/>
</dbReference>
<dbReference type="Gene3D" id="1.10.630.10">
    <property type="entry name" value="Cytochrome P450"/>
    <property type="match status" value="1"/>
</dbReference>
<accession>A0AA38FXA5</accession>
<feature type="transmembrane region" description="Helical" evidence="9">
    <location>
        <begin position="22"/>
        <end position="41"/>
    </location>
</feature>
<dbReference type="GO" id="GO:0005506">
    <property type="term" value="F:iron ion binding"/>
    <property type="evidence" value="ECO:0007669"/>
    <property type="project" value="InterPro"/>
</dbReference>
<evidence type="ECO:0000256" key="8">
    <source>
        <dbReference type="ARBA" id="ARBA00023059"/>
    </source>
</evidence>
<dbReference type="PANTHER" id="PTHR24286">
    <property type="entry name" value="CYTOCHROME P450 26"/>
    <property type="match status" value="1"/>
</dbReference>
<dbReference type="GO" id="GO:0004497">
    <property type="term" value="F:monooxygenase activity"/>
    <property type="evidence" value="ECO:0007669"/>
    <property type="project" value="UniProtKB-KW"/>
</dbReference>
<evidence type="ECO:0008006" key="12">
    <source>
        <dbReference type="Google" id="ProtNLM"/>
    </source>
</evidence>
<keyword evidence="5" id="KW-0560">Oxidoreductase</keyword>
<evidence type="ECO:0000256" key="5">
    <source>
        <dbReference type="ARBA" id="ARBA00023002"/>
    </source>
</evidence>
<dbReference type="GO" id="GO:0020037">
    <property type="term" value="F:heme binding"/>
    <property type="evidence" value="ECO:0007669"/>
    <property type="project" value="InterPro"/>
</dbReference>
<evidence type="ECO:0000256" key="4">
    <source>
        <dbReference type="ARBA" id="ARBA00022723"/>
    </source>
</evidence>